<accession>A0ACD3AW83</accession>
<evidence type="ECO:0000313" key="1">
    <source>
        <dbReference type="EMBL" id="TFK69881.1"/>
    </source>
</evidence>
<evidence type="ECO:0000313" key="2">
    <source>
        <dbReference type="Proteomes" id="UP000308600"/>
    </source>
</evidence>
<dbReference type="EMBL" id="ML208322">
    <property type="protein sequence ID" value="TFK69881.1"/>
    <property type="molecule type" value="Genomic_DNA"/>
</dbReference>
<name>A0ACD3AW83_9AGAR</name>
<protein>
    <submittedName>
        <fullName evidence="1">Uncharacterized protein</fullName>
    </submittedName>
</protein>
<keyword evidence="2" id="KW-1185">Reference proteome</keyword>
<organism evidence="1 2">
    <name type="scientific">Pluteus cervinus</name>
    <dbReference type="NCBI Taxonomy" id="181527"/>
    <lineage>
        <taxon>Eukaryota</taxon>
        <taxon>Fungi</taxon>
        <taxon>Dikarya</taxon>
        <taxon>Basidiomycota</taxon>
        <taxon>Agaricomycotina</taxon>
        <taxon>Agaricomycetes</taxon>
        <taxon>Agaricomycetidae</taxon>
        <taxon>Agaricales</taxon>
        <taxon>Pluteineae</taxon>
        <taxon>Pluteaceae</taxon>
        <taxon>Pluteus</taxon>
    </lineage>
</organism>
<reference evidence="1 2" key="1">
    <citation type="journal article" date="2019" name="Nat. Ecol. Evol.">
        <title>Megaphylogeny resolves global patterns of mushroom evolution.</title>
        <authorList>
            <person name="Varga T."/>
            <person name="Krizsan K."/>
            <person name="Foldi C."/>
            <person name="Dima B."/>
            <person name="Sanchez-Garcia M."/>
            <person name="Sanchez-Ramirez S."/>
            <person name="Szollosi G.J."/>
            <person name="Szarkandi J.G."/>
            <person name="Papp V."/>
            <person name="Albert L."/>
            <person name="Andreopoulos W."/>
            <person name="Angelini C."/>
            <person name="Antonin V."/>
            <person name="Barry K.W."/>
            <person name="Bougher N.L."/>
            <person name="Buchanan P."/>
            <person name="Buyck B."/>
            <person name="Bense V."/>
            <person name="Catcheside P."/>
            <person name="Chovatia M."/>
            <person name="Cooper J."/>
            <person name="Damon W."/>
            <person name="Desjardin D."/>
            <person name="Finy P."/>
            <person name="Geml J."/>
            <person name="Haridas S."/>
            <person name="Hughes K."/>
            <person name="Justo A."/>
            <person name="Karasinski D."/>
            <person name="Kautmanova I."/>
            <person name="Kiss B."/>
            <person name="Kocsube S."/>
            <person name="Kotiranta H."/>
            <person name="LaButti K.M."/>
            <person name="Lechner B.E."/>
            <person name="Liimatainen K."/>
            <person name="Lipzen A."/>
            <person name="Lukacs Z."/>
            <person name="Mihaltcheva S."/>
            <person name="Morgado L.N."/>
            <person name="Niskanen T."/>
            <person name="Noordeloos M.E."/>
            <person name="Ohm R.A."/>
            <person name="Ortiz-Santana B."/>
            <person name="Ovrebo C."/>
            <person name="Racz N."/>
            <person name="Riley R."/>
            <person name="Savchenko A."/>
            <person name="Shiryaev A."/>
            <person name="Soop K."/>
            <person name="Spirin V."/>
            <person name="Szebenyi C."/>
            <person name="Tomsovsky M."/>
            <person name="Tulloss R.E."/>
            <person name="Uehling J."/>
            <person name="Grigoriev I.V."/>
            <person name="Vagvolgyi C."/>
            <person name="Papp T."/>
            <person name="Martin F.M."/>
            <person name="Miettinen O."/>
            <person name="Hibbett D.S."/>
            <person name="Nagy L.G."/>
        </authorList>
    </citation>
    <scope>NUCLEOTIDE SEQUENCE [LARGE SCALE GENOMIC DNA]</scope>
    <source>
        <strain evidence="1 2">NL-1719</strain>
    </source>
</reference>
<sequence length="265" mass="29222">MNCPGFPPKSPHVVLELRSLSACRSGSLLPSTISRPPRYLPPSTRDMDDQSAHRVAPPLARDHAEHMRKLARVERSLQVQVLGPPIDLPPPPPAPAQHFNDPIDDPGPAAGSFPTGLEHIDSQPRNSTLNETESSSEVDRRPTMVSELPKFQRIFTGKRKCGNCDHRVKSPDNLPMIFPTKCITSQPVITMLHIACSACNTVYCRGCYRETRCKLTCLGEYPCPLLNPLPPYSKSSAHLIHVISPIQTFPHPPPIPVVSNSTIIF</sequence>
<proteinExistence type="predicted"/>
<dbReference type="Proteomes" id="UP000308600">
    <property type="component" value="Unassembled WGS sequence"/>
</dbReference>
<gene>
    <name evidence="1" type="ORF">BDN72DRAFT_577878</name>
</gene>